<evidence type="ECO:0000313" key="2">
    <source>
        <dbReference type="EMBL" id="MBX8643919.1"/>
    </source>
</evidence>
<organism evidence="2 3">
    <name type="scientific">Candidatus Sysuiplasma superficiale</name>
    <dbReference type="NCBI Taxonomy" id="2823368"/>
    <lineage>
        <taxon>Archaea</taxon>
        <taxon>Methanobacteriati</taxon>
        <taxon>Thermoplasmatota</taxon>
        <taxon>Thermoplasmata</taxon>
        <taxon>Candidatus Sysuiplasmatales</taxon>
        <taxon>Candidatus Sysuiplasmataceae</taxon>
        <taxon>Candidatus Sysuiplasma</taxon>
    </lineage>
</organism>
<dbReference type="InterPro" id="IPR016035">
    <property type="entry name" value="Acyl_Trfase/lysoPLipase"/>
</dbReference>
<proteinExistence type="predicted"/>
<dbReference type="AlphaFoldDB" id="A0A8J7YSR7"/>
<keyword evidence="1" id="KW-0472">Membrane</keyword>
<protein>
    <submittedName>
        <fullName evidence="2">Uncharacterized protein</fullName>
    </submittedName>
</protein>
<reference evidence="2" key="1">
    <citation type="submission" date="2021-05" db="EMBL/GenBank/DDBJ databases">
        <title>Genomic insights into ecological role and evolution of a novel Thermoplasmata order Candidatus Sysuiplasmatales.</title>
        <authorList>
            <person name="Yuan Y."/>
        </authorList>
    </citation>
    <scope>NUCLEOTIDE SEQUENCE</scope>
    <source>
        <strain evidence="2">TUT19-bin139</strain>
    </source>
</reference>
<dbReference type="SUPFAM" id="SSF52151">
    <property type="entry name" value="FabD/lysophospholipase-like"/>
    <property type="match status" value="1"/>
</dbReference>
<dbReference type="EMBL" id="JAHEAC010000027">
    <property type="protein sequence ID" value="MBX8643919.1"/>
    <property type="molecule type" value="Genomic_DNA"/>
</dbReference>
<keyword evidence="1" id="KW-0812">Transmembrane</keyword>
<evidence type="ECO:0000256" key="1">
    <source>
        <dbReference type="SAM" id="Phobius"/>
    </source>
</evidence>
<name>A0A8J7YSR7_9ARCH</name>
<accession>A0A8J7YSR7</accession>
<gene>
    <name evidence="2" type="ORF">KIY12_04250</name>
</gene>
<evidence type="ECO:0000313" key="3">
    <source>
        <dbReference type="Proteomes" id="UP000750197"/>
    </source>
</evidence>
<feature type="transmembrane region" description="Helical" evidence="1">
    <location>
        <begin position="7"/>
        <end position="30"/>
    </location>
</feature>
<keyword evidence="1" id="KW-1133">Transmembrane helix</keyword>
<dbReference type="Proteomes" id="UP000750197">
    <property type="component" value="Unassembled WGS sequence"/>
</dbReference>
<sequence>MKSLIRWLSTILLTVAWGIYFVFVSSGLFVGALEQLPAGRLGWLFEATHNSIARAALYSPFVGGIYQTFGFHQELRKPPPLLYLSDGGHLENLGLKQLLFRRCKEIIVCDAGEDPRYRCKELSAVLKDTNVVHDVLSYYTSSEIGDEDAALDHEEKEHEKGMGSGAHIEMRGLTPMRTASWLVNLRRDIKRKQVVSLEIEYPEHPESTVKTAWIHYLKASPFLDGQADKVGTGHQYKKHSVLKPSSILFLG</sequence>
<comment type="caution">
    <text evidence="2">The sequence shown here is derived from an EMBL/GenBank/DDBJ whole genome shotgun (WGS) entry which is preliminary data.</text>
</comment>